<feature type="non-terminal residue" evidence="2">
    <location>
        <position position="182"/>
    </location>
</feature>
<reference evidence="2" key="1">
    <citation type="submission" date="2022-11" db="EMBL/GenBank/DDBJ databases">
        <title>Centuries of genome instability and evolution in soft-shell clam transmissible cancer (bioRxiv).</title>
        <authorList>
            <person name="Hart S.F.M."/>
            <person name="Yonemitsu M.A."/>
            <person name="Giersch R.M."/>
            <person name="Beal B.F."/>
            <person name="Arriagada G."/>
            <person name="Davis B.W."/>
            <person name="Ostrander E.A."/>
            <person name="Goff S.P."/>
            <person name="Metzger M.J."/>
        </authorList>
    </citation>
    <scope>NUCLEOTIDE SEQUENCE</scope>
    <source>
        <strain evidence="2">MELC-2E11</strain>
        <tissue evidence="2">Siphon/mantle</tissue>
    </source>
</reference>
<dbReference type="InterPro" id="IPR016187">
    <property type="entry name" value="CTDL_fold"/>
</dbReference>
<dbReference type="Proteomes" id="UP001164746">
    <property type="component" value="Chromosome 13"/>
</dbReference>
<name>A0ABY7FRP7_MYAAR</name>
<feature type="compositionally biased region" description="Polar residues" evidence="1">
    <location>
        <begin position="127"/>
        <end position="149"/>
    </location>
</feature>
<evidence type="ECO:0000313" key="2">
    <source>
        <dbReference type="EMBL" id="WAR24903.1"/>
    </source>
</evidence>
<evidence type="ECO:0000313" key="3">
    <source>
        <dbReference type="Proteomes" id="UP001164746"/>
    </source>
</evidence>
<dbReference type="InterPro" id="IPR016186">
    <property type="entry name" value="C-type_lectin-like/link_sf"/>
</dbReference>
<feature type="compositionally biased region" description="Polar residues" evidence="1">
    <location>
        <begin position="161"/>
        <end position="182"/>
    </location>
</feature>
<proteinExistence type="predicted"/>
<dbReference type="EMBL" id="CP111024">
    <property type="protein sequence ID" value="WAR24903.1"/>
    <property type="molecule type" value="Genomic_DNA"/>
</dbReference>
<organism evidence="2 3">
    <name type="scientific">Mya arenaria</name>
    <name type="common">Soft-shell clam</name>
    <dbReference type="NCBI Taxonomy" id="6604"/>
    <lineage>
        <taxon>Eukaryota</taxon>
        <taxon>Metazoa</taxon>
        <taxon>Spiralia</taxon>
        <taxon>Lophotrochozoa</taxon>
        <taxon>Mollusca</taxon>
        <taxon>Bivalvia</taxon>
        <taxon>Autobranchia</taxon>
        <taxon>Heteroconchia</taxon>
        <taxon>Euheterodonta</taxon>
        <taxon>Imparidentia</taxon>
        <taxon>Neoheterodontei</taxon>
        <taxon>Myida</taxon>
        <taxon>Myoidea</taxon>
        <taxon>Myidae</taxon>
        <taxon>Mya</taxon>
    </lineage>
</organism>
<sequence>MDLNFGDYSKRSLFGRGNFMRGTMNAHPRLMHLQQQHLDEPKGISRHVRLDGRQGVVNELKSDWAPAQPGAPADCAMFDYQGYLLEEDCELQHPFICEQNRTVAPVTSTGEMVTEQEFTSGGPEISTVRTGQPTTQHTTPDVGPNQPTRNHTDEPTELPDVSNQTSGTPRPDSGSGSRNDPN</sequence>
<protein>
    <recommendedName>
        <fullName evidence="4">C-type lectin domain-containing protein</fullName>
    </recommendedName>
</protein>
<feature type="region of interest" description="Disordered" evidence="1">
    <location>
        <begin position="115"/>
        <end position="182"/>
    </location>
</feature>
<accession>A0ABY7FRP7</accession>
<dbReference type="SUPFAM" id="SSF56436">
    <property type="entry name" value="C-type lectin-like"/>
    <property type="match status" value="1"/>
</dbReference>
<keyword evidence="3" id="KW-1185">Reference proteome</keyword>
<evidence type="ECO:0000256" key="1">
    <source>
        <dbReference type="SAM" id="MobiDB-lite"/>
    </source>
</evidence>
<gene>
    <name evidence="2" type="ORF">MAR_038572</name>
</gene>
<dbReference type="Gene3D" id="3.10.100.10">
    <property type="entry name" value="Mannose-Binding Protein A, subunit A"/>
    <property type="match status" value="1"/>
</dbReference>
<evidence type="ECO:0008006" key="4">
    <source>
        <dbReference type="Google" id="ProtNLM"/>
    </source>
</evidence>